<dbReference type="GO" id="GO:0016829">
    <property type="term" value="F:lyase activity"/>
    <property type="evidence" value="ECO:0007669"/>
    <property type="project" value="UniProtKB-KW"/>
</dbReference>
<comment type="cofactor">
    <cofactor evidence="1">
        <name>thiamine diphosphate</name>
        <dbReference type="ChEBI" id="CHEBI:58937"/>
    </cofactor>
</comment>
<dbReference type="AlphaFoldDB" id="A0AAU9S2Y5"/>
<dbReference type="InterPro" id="IPR012001">
    <property type="entry name" value="Thiamin_PyroP_enz_TPP-bd_dom"/>
</dbReference>
<dbReference type="PANTHER" id="PTHR43710">
    <property type="entry name" value="2-HYDROXYACYL-COA LYASE"/>
    <property type="match status" value="1"/>
</dbReference>
<dbReference type="CDD" id="cd07035">
    <property type="entry name" value="TPP_PYR_POX_like"/>
    <property type="match status" value="1"/>
</dbReference>
<feature type="domain" description="Thiamine pyrophosphate enzyme N-terminal TPP-binding" evidence="5">
    <location>
        <begin position="14"/>
        <end position="80"/>
    </location>
</feature>
<proteinExistence type="predicted"/>
<evidence type="ECO:0000313" key="7">
    <source>
        <dbReference type="Proteomes" id="UP000836841"/>
    </source>
</evidence>
<comment type="caution">
    <text evidence="6">The sequence shown here is derived from an EMBL/GenBank/DDBJ whole genome shotgun (WGS) entry which is preliminary data.</text>
</comment>
<accession>A0AAU9S2Y5</accession>
<evidence type="ECO:0000256" key="1">
    <source>
        <dbReference type="ARBA" id="ARBA00001964"/>
    </source>
</evidence>
<evidence type="ECO:0000313" key="6">
    <source>
        <dbReference type="EMBL" id="CAH2057229.1"/>
    </source>
</evidence>
<keyword evidence="7" id="KW-1185">Reference proteome</keyword>
<dbReference type="Gene3D" id="3.40.50.1220">
    <property type="entry name" value="TPP-binding domain"/>
    <property type="match status" value="1"/>
</dbReference>
<sequence length="164" mass="17240">MADAHNSHPSLVDGNALVAKSLAQADVAHMFGVVGIPVTAVATRAVALGIRFIAFHNEQSAGYAASAYGYLSGRPGIMLTVIKHAYSGRPGGCYLDLPSDVLHQTITESEAEKLLIEAKNCGEEPVIETANPSEIAKAVSLLRKAERPLIVFGKGAAISRAEME</sequence>
<keyword evidence="2" id="KW-0479">Metal-binding</keyword>
<name>A0AAU9S2Y5_THLAR</name>
<dbReference type="GO" id="GO:0001561">
    <property type="term" value="P:fatty acid alpha-oxidation"/>
    <property type="evidence" value="ECO:0007669"/>
    <property type="project" value="TreeGrafter"/>
</dbReference>
<dbReference type="GO" id="GO:0030976">
    <property type="term" value="F:thiamine pyrophosphate binding"/>
    <property type="evidence" value="ECO:0007669"/>
    <property type="project" value="InterPro"/>
</dbReference>
<dbReference type="PANTHER" id="PTHR43710:SF2">
    <property type="entry name" value="2-HYDROXYACYL-COA LYASE 1"/>
    <property type="match status" value="1"/>
</dbReference>
<gene>
    <name evidence="6" type="ORF">TAV2_LOCUS12110</name>
</gene>
<dbReference type="SUPFAM" id="SSF52518">
    <property type="entry name" value="Thiamin diphosphate-binding fold (THDP-binding)"/>
    <property type="match status" value="1"/>
</dbReference>
<dbReference type="Pfam" id="PF02776">
    <property type="entry name" value="TPP_enzyme_N"/>
    <property type="match status" value="1"/>
</dbReference>
<dbReference type="InterPro" id="IPR029061">
    <property type="entry name" value="THDP-binding"/>
</dbReference>
<evidence type="ECO:0000256" key="4">
    <source>
        <dbReference type="ARBA" id="ARBA00023239"/>
    </source>
</evidence>
<dbReference type="InterPro" id="IPR029035">
    <property type="entry name" value="DHS-like_NAD/FAD-binding_dom"/>
</dbReference>
<dbReference type="EMBL" id="CAJVSB020000650">
    <property type="protein sequence ID" value="CAH2057229.1"/>
    <property type="molecule type" value="Genomic_DNA"/>
</dbReference>
<protein>
    <recommendedName>
        <fullName evidence="5">Thiamine pyrophosphate enzyme N-terminal TPP-binding domain-containing protein</fullName>
    </recommendedName>
</protein>
<dbReference type="GO" id="GO:0005777">
    <property type="term" value="C:peroxisome"/>
    <property type="evidence" value="ECO:0007669"/>
    <property type="project" value="TreeGrafter"/>
</dbReference>
<evidence type="ECO:0000259" key="5">
    <source>
        <dbReference type="Pfam" id="PF02776"/>
    </source>
</evidence>
<keyword evidence="3" id="KW-0460">Magnesium</keyword>
<evidence type="ECO:0000256" key="2">
    <source>
        <dbReference type="ARBA" id="ARBA00022723"/>
    </source>
</evidence>
<keyword evidence="4" id="KW-0456">Lyase</keyword>
<dbReference type="InterPro" id="IPR045025">
    <property type="entry name" value="HACL1-like"/>
</dbReference>
<organism evidence="6 7">
    <name type="scientific">Thlaspi arvense</name>
    <name type="common">Field penny-cress</name>
    <dbReference type="NCBI Taxonomy" id="13288"/>
    <lineage>
        <taxon>Eukaryota</taxon>
        <taxon>Viridiplantae</taxon>
        <taxon>Streptophyta</taxon>
        <taxon>Embryophyta</taxon>
        <taxon>Tracheophyta</taxon>
        <taxon>Spermatophyta</taxon>
        <taxon>Magnoliopsida</taxon>
        <taxon>eudicotyledons</taxon>
        <taxon>Gunneridae</taxon>
        <taxon>Pentapetalae</taxon>
        <taxon>rosids</taxon>
        <taxon>malvids</taxon>
        <taxon>Brassicales</taxon>
        <taxon>Brassicaceae</taxon>
        <taxon>Thlaspideae</taxon>
        <taxon>Thlaspi</taxon>
    </lineage>
</organism>
<evidence type="ECO:0000256" key="3">
    <source>
        <dbReference type="ARBA" id="ARBA00022842"/>
    </source>
</evidence>
<dbReference type="SUPFAM" id="SSF52467">
    <property type="entry name" value="DHS-like NAD/FAD-binding domain"/>
    <property type="match status" value="1"/>
</dbReference>
<dbReference type="Gene3D" id="3.40.50.970">
    <property type="match status" value="1"/>
</dbReference>
<dbReference type="GO" id="GO:0046872">
    <property type="term" value="F:metal ion binding"/>
    <property type="evidence" value="ECO:0007669"/>
    <property type="project" value="UniProtKB-KW"/>
</dbReference>
<reference evidence="6 7" key="1">
    <citation type="submission" date="2022-03" db="EMBL/GenBank/DDBJ databases">
        <authorList>
            <person name="Nunn A."/>
            <person name="Chopra R."/>
            <person name="Nunn A."/>
            <person name="Contreras Garrido A."/>
        </authorList>
    </citation>
    <scope>NUCLEOTIDE SEQUENCE [LARGE SCALE GENOMIC DNA]</scope>
</reference>
<dbReference type="Proteomes" id="UP000836841">
    <property type="component" value="Unassembled WGS sequence"/>
</dbReference>